<dbReference type="EMBL" id="JBHMAU010000059">
    <property type="protein sequence ID" value="MFB9776602.1"/>
    <property type="molecule type" value="Genomic_DNA"/>
</dbReference>
<organism evidence="1 2">
    <name type="scientific">Brevibacterium otitidis</name>
    <dbReference type="NCBI Taxonomy" id="53364"/>
    <lineage>
        <taxon>Bacteria</taxon>
        <taxon>Bacillati</taxon>
        <taxon>Actinomycetota</taxon>
        <taxon>Actinomycetes</taxon>
        <taxon>Micrococcales</taxon>
        <taxon>Brevibacteriaceae</taxon>
        <taxon>Brevibacterium</taxon>
    </lineage>
</organism>
<evidence type="ECO:0000313" key="1">
    <source>
        <dbReference type="EMBL" id="MFB9776602.1"/>
    </source>
</evidence>
<proteinExistence type="predicted"/>
<gene>
    <name evidence="1" type="ORF">ACFFN1_09345</name>
</gene>
<accession>A0ABV5X3Q7</accession>
<sequence>MAFVLDVFSRMIVCWQVSTSLHTDLALDATGMGCGPGSAPATTSPA</sequence>
<dbReference type="SUPFAM" id="SSF53098">
    <property type="entry name" value="Ribonuclease H-like"/>
    <property type="match status" value="1"/>
</dbReference>
<dbReference type="InterPro" id="IPR012337">
    <property type="entry name" value="RNaseH-like_sf"/>
</dbReference>
<reference evidence="1 2" key="1">
    <citation type="submission" date="2024-09" db="EMBL/GenBank/DDBJ databases">
        <authorList>
            <person name="Sun Q."/>
            <person name="Mori K."/>
        </authorList>
    </citation>
    <scope>NUCLEOTIDE SEQUENCE [LARGE SCALE GENOMIC DNA]</scope>
    <source>
        <strain evidence="1 2">JCM 11683</strain>
    </source>
</reference>
<comment type="caution">
    <text evidence="1">The sequence shown here is derived from an EMBL/GenBank/DDBJ whole genome shotgun (WGS) entry which is preliminary data.</text>
</comment>
<evidence type="ECO:0008006" key="3">
    <source>
        <dbReference type="Google" id="ProtNLM"/>
    </source>
</evidence>
<keyword evidence="2" id="KW-1185">Reference proteome</keyword>
<dbReference type="Proteomes" id="UP001589707">
    <property type="component" value="Unassembled WGS sequence"/>
</dbReference>
<protein>
    <recommendedName>
        <fullName evidence="3">Transposase</fullName>
    </recommendedName>
</protein>
<dbReference type="RefSeq" id="WP_376840442.1">
    <property type="nucleotide sequence ID" value="NZ_JBHMAU010000059.1"/>
</dbReference>
<name>A0ABV5X3Q7_9MICO</name>
<evidence type="ECO:0000313" key="2">
    <source>
        <dbReference type="Proteomes" id="UP001589707"/>
    </source>
</evidence>